<sequence precursor="true">MHRTRTYRLLAALLLLLLVPQTGLAKSQAFGLTAQQIDFVRLLPPPPVVGSAIQRAEMRLLMTLQKSRTPEQVALAQADAKRTVFRFTDAIGPAFTADNLPLTAAFFDMTRTAADALIGPAKAHFDRPRPYVTNPDLTPCLPKPHNASYPSGHSTFATVTSIILANMLPEHADAIYARAEVYRFNRELGGVHYPSDVAAGRIAGTVIAAFLFDDPVFMEAYARARAETRRVLGLPQ</sequence>
<keyword evidence="1" id="KW-0378">Hydrolase</keyword>
<dbReference type="GO" id="GO:0003993">
    <property type="term" value="F:acid phosphatase activity"/>
    <property type="evidence" value="ECO:0007669"/>
    <property type="project" value="UniProtKB-EC"/>
</dbReference>
<name>E1JSG9_SOLFR</name>
<comment type="catalytic activity">
    <reaction evidence="1">
        <text>a phosphate monoester + H2O = an alcohol + phosphate</text>
        <dbReference type="Rhea" id="RHEA:15017"/>
        <dbReference type="ChEBI" id="CHEBI:15377"/>
        <dbReference type="ChEBI" id="CHEBI:30879"/>
        <dbReference type="ChEBI" id="CHEBI:43474"/>
        <dbReference type="ChEBI" id="CHEBI:67140"/>
        <dbReference type="EC" id="3.1.3.2"/>
    </reaction>
</comment>
<dbReference type="Proteomes" id="UP000006250">
    <property type="component" value="Unassembled WGS sequence"/>
</dbReference>
<dbReference type="STRING" id="596151.DesfrDRAFT_0568"/>
<comment type="similarity">
    <text evidence="1">Belongs to the class A bacterial acid phosphatase family.</text>
</comment>
<keyword evidence="2" id="KW-0732">Signal</keyword>
<feature type="domain" description="Phosphatidic acid phosphatase type 2/haloperoxidase" evidence="3">
    <location>
        <begin position="104"/>
        <end position="212"/>
    </location>
</feature>
<dbReference type="CDD" id="cd03397">
    <property type="entry name" value="PAP2_acid_phosphatase"/>
    <property type="match status" value="1"/>
</dbReference>
<dbReference type="SUPFAM" id="SSF48317">
    <property type="entry name" value="Acid phosphatase/Vanadium-dependent haloperoxidase"/>
    <property type="match status" value="1"/>
</dbReference>
<protein>
    <recommendedName>
        <fullName evidence="1">Acid phosphatase</fullName>
        <ecNumber evidence="1">3.1.3.2</ecNumber>
    </recommendedName>
</protein>
<evidence type="ECO:0000313" key="4">
    <source>
        <dbReference type="EMBL" id="EFL52938.1"/>
    </source>
</evidence>
<keyword evidence="5" id="KW-1185">Reference proteome</keyword>
<gene>
    <name evidence="4" type="ORF">DesfrDRAFT_0568</name>
</gene>
<reference evidence="4 5" key="1">
    <citation type="submission" date="2010-08" db="EMBL/GenBank/DDBJ databases">
        <title>The draft genome of Desulfovibrio fructosovorans JJ.</title>
        <authorList>
            <consortium name="US DOE Joint Genome Institute (JGI-PGF)"/>
            <person name="Lucas S."/>
            <person name="Copeland A."/>
            <person name="Lapidus A."/>
            <person name="Cheng J.-F."/>
            <person name="Bruce D."/>
            <person name="Goodwin L."/>
            <person name="Pitluck S."/>
            <person name="Land M.L."/>
            <person name="Hauser L."/>
            <person name="Chang Y.-J."/>
            <person name="Jeffries C."/>
            <person name="Wall J.D."/>
            <person name="Stahl D.A."/>
            <person name="Arkin A.P."/>
            <person name="Dehal P."/>
            <person name="Stolyar S.M."/>
            <person name="Hazen T.C."/>
            <person name="Woyke T.J."/>
        </authorList>
    </citation>
    <scope>NUCLEOTIDE SEQUENCE [LARGE SCALE GENOMIC DNA]</scope>
    <source>
        <strain evidence="4 5">JJ</strain>
    </source>
</reference>
<dbReference type="InterPro" id="IPR036938">
    <property type="entry name" value="PAP2/HPO_sf"/>
</dbReference>
<dbReference type="EMBL" id="AECZ01000002">
    <property type="protein sequence ID" value="EFL52938.1"/>
    <property type="molecule type" value="Genomic_DNA"/>
</dbReference>
<dbReference type="Pfam" id="PF01569">
    <property type="entry name" value="PAP2"/>
    <property type="match status" value="1"/>
</dbReference>
<evidence type="ECO:0000259" key="3">
    <source>
        <dbReference type="SMART" id="SM00014"/>
    </source>
</evidence>
<evidence type="ECO:0000313" key="5">
    <source>
        <dbReference type="Proteomes" id="UP000006250"/>
    </source>
</evidence>
<comment type="caution">
    <text evidence="4">The sequence shown here is derived from an EMBL/GenBank/DDBJ whole genome shotgun (WGS) entry which is preliminary data.</text>
</comment>
<evidence type="ECO:0000256" key="2">
    <source>
        <dbReference type="SAM" id="SignalP"/>
    </source>
</evidence>
<accession>E1JSG9</accession>
<dbReference type="InterPro" id="IPR000326">
    <property type="entry name" value="PAP2/HPO"/>
</dbReference>
<dbReference type="RefSeq" id="WP_005990895.1">
    <property type="nucleotide sequence ID" value="NZ_AECZ01000002.1"/>
</dbReference>
<dbReference type="GO" id="GO:0030288">
    <property type="term" value="C:outer membrane-bounded periplasmic space"/>
    <property type="evidence" value="ECO:0007669"/>
    <property type="project" value="InterPro"/>
</dbReference>
<dbReference type="AlphaFoldDB" id="E1JSG9"/>
<feature type="chain" id="PRO_5003148058" description="Acid phosphatase" evidence="2">
    <location>
        <begin position="26"/>
        <end position="236"/>
    </location>
</feature>
<dbReference type="eggNOG" id="COG0671">
    <property type="taxonomic scope" value="Bacteria"/>
</dbReference>
<dbReference type="EC" id="3.1.3.2" evidence="1"/>
<dbReference type="PIRSF" id="PIRSF000897">
    <property type="entry name" value="Acid_Ptase_ClsA"/>
    <property type="match status" value="1"/>
</dbReference>
<organism evidence="4 5">
    <name type="scientific">Solidesulfovibrio fructosivorans JJ]</name>
    <dbReference type="NCBI Taxonomy" id="596151"/>
    <lineage>
        <taxon>Bacteria</taxon>
        <taxon>Pseudomonadati</taxon>
        <taxon>Thermodesulfobacteriota</taxon>
        <taxon>Desulfovibrionia</taxon>
        <taxon>Desulfovibrionales</taxon>
        <taxon>Desulfovibrionaceae</taxon>
        <taxon>Solidesulfovibrio</taxon>
    </lineage>
</organism>
<feature type="signal peptide" evidence="2">
    <location>
        <begin position="1"/>
        <end position="25"/>
    </location>
</feature>
<dbReference type="Gene3D" id="1.20.144.10">
    <property type="entry name" value="Phosphatidic acid phosphatase type 2/haloperoxidase"/>
    <property type="match status" value="1"/>
</dbReference>
<dbReference type="InterPro" id="IPR001011">
    <property type="entry name" value="Acid_Pase_classA_bac"/>
</dbReference>
<dbReference type="OrthoDB" id="9780507at2"/>
<dbReference type="SMART" id="SM00014">
    <property type="entry name" value="acidPPc"/>
    <property type="match status" value="1"/>
</dbReference>
<proteinExistence type="inferred from homology"/>
<evidence type="ECO:0000256" key="1">
    <source>
        <dbReference type="PIRNR" id="PIRNR000897"/>
    </source>
</evidence>